<keyword evidence="1" id="KW-0547">Nucleotide-binding</keyword>
<proteinExistence type="predicted"/>
<dbReference type="PANTHER" id="PTHR24220">
    <property type="entry name" value="IMPORT ATP-BINDING PROTEIN"/>
    <property type="match status" value="1"/>
</dbReference>
<dbReference type="GO" id="GO:0005886">
    <property type="term" value="C:plasma membrane"/>
    <property type="evidence" value="ECO:0007669"/>
    <property type="project" value="TreeGrafter"/>
</dbReference>
<keyword evidence="2 4" id="KW-0067">ATP-binding</keyword>
<evidence type="ECO:0000259" key="3">
    <source>
        <dbReference type="PROSITE" id="PS50893"/>
    </source>
</evidence>
<reference evidence="4" key="1">
    <citation type="submission" date="2022-10" db="EMBL/GenBank/DDBJ databases">
        <title>The WGS of Solirubrobacter ginsenosidimutans DSM 21036.</title>
        <authorList>
            <person name="Jiang Z."/>
        </authorList>
    </citation>
    <scope>NUCLEOTIDE SEQUENCE</scope>
    <source>
        <strain evidence="4">DSM 21036</strain>
    </source>
</reference>
<feature type="domain" description="ABC transporter" evidence="3">
    <location>
        <begin position="4"/>
        <end position="207"/>
    </location>
</feature>
<dbReference type="Gene3D" id="3.40.50.300">
    <property type="entry name" value="P-loop containing nucleotide triphosphate hydrolases"/>
    <property type="match status" value="1"/>
</dbReference>
<protein>
    <submittedName>
        <fullName evidence="4">ABC transporter ATP-binding protein</fullName>
    </submittedName>
</protein>
<dbReference type="SUPFAM" id="SSF52540">
    <property type="entry name" value="P-loop containing nucleoside triphosphate hydrolases"/>
    <property type="match status" value="1"/>
</dbReference>
<comment type="caution">
    <text evidence="4">The sequence shown here is derived from an EMBL/GenBank/DDBJ whole genome shotgun (WGS) entry which is preliminary data.</text>
</comment>
<organism evidence="4 5">
    <name type="scientific">Solirubrobacter ginsenosidimutans</name>
    <dbReference type="NCBI Taxonomy" id="490573"/>
    <lineage>
        <taxon>Bacteria</taxon>
        <taxon>Bacillati</taxon>
        <taxon>Actinomycetota</taxon>
        <taxon>Thermoleophilia</taxon>
        <taxon>Solirubrobacterales</taxon>
        <taxon>Solirubrobacteraceae</taxon>
        <taxon>Solirubrobacter</taxon>
    </lineage>
</organism>
<dbReference type="InterPro" id="IPR003593">
    <property type="entry name" value="AAA+_ATPase"/>
</dbReference>
<dbReference type="InterPro" id="IPR027417">
    <property type="entry name" value="P-loop_NTPase"/>
</dbReference>
<dbReference type="GO" id="GO:0022857">
    <property type="term" value="F:transmembrane transporter activity"/>
    <property type="evidence" value="ECO:0007669"/>
    <property type="project" value="TreeGrafter"/>
</dbReference>
<dbReference type="InterPro" id="IPR003439">
    <property type="entry name" value="ABC_transporter-like_ATP-bd"/>
</dbReference>
<dbReference type="InterPro" id="IPR017871">
    <property type="entry name" value="ABC_transporter-like_CS"/>
</dbReference>
<dbReference type="PANTHER" id="PTHR24220:SF685">
    <property type="entry name" value="ABC TRANSPORTER RELATED"/>
    <property type="match status" value="1"/>
</dbReference>
<gene>
    <name evidence="4" type="ORF">OM076_15330</name>
</gene>
<dbReference type="GO" id="GO:0005524">
    <property type="term" value="F:ATP binding"/>
    <property type="evidence" value="ECO:0007669"/>
    <property type="project" value="UniProtKB-KW"/>
</dbReference>
<evidence type="ECO:0000313" key="5">
    <source>
        <dbReference type="Proteomes" id="UP001149140"/>
    </source>
</evidence>
<accession>A0A9X3MS79</accession>
<dbReference type="Pfam" id="PF00005">
    <property type="entry name" value="ABC_tran"/>
    <property type="match status" value="1"/>
</dbReference>
<dbReference type="Proteomes" id="UP001149140">
    <property type="component" value="Unassembled WGS sequence"/>
</dbReference>
<dbReference type="PROSITE" id="PS50893">
    <property type="entry name" value="ABC_TRANSPORTER_2"/>
    <property type="match status" value="1"/>
</dbReference>
<evidence type="ECO:0000256" key="2">
    <source>
        <dbReference type="ARBA" id="ARBA00022840"/>
    </source>
</evidence>
<dbReference type="EMBL" id="JAPDOD010000013">
    <property type="protein sequence ID" value="MDA0161649.1"/>
    <property type="molecule type" value="Genomic_DNA"/>
</dbReference>
<keyword evidence="5" id="KW-1185">Reference proteome</keyword>
<dbReference type="PROSITE" id="PS00211">
    <property type="entry name" value="ABC_TRANSPORTER_1"/>
    <property type="match status" value="1"/>
</dbReference>
<dbReference type="InterPro" id="IPR015854">
    <property type="entry name" value="ABC_transpr_LolD-like"/>
</dbReference>
<dbReference type="GO" id="GO:0016887">
    <property type="term" value="F:ATP hydrolysis activity"/>
    <property type="evidence" value="ECO:0007669"/>
    <property type="project" value="InterPro"/>
</dbReference>
<sequence length="212" mass="22155">MILARCEGAARTFGSGAAATVALQPTDCEVRAGDRIALVGPSGSGKSTLVHLLAGLDAPTVGTVHRDADPIGVVFQGPSLLDPLTVVENVELPLLLAGEDDARARALAALERLQLRDLAEKLPEEISGGQAQRVAVARALVRGPRMILADEPTGQLDHVSAERVIDVLLAAADHAGAALVVSTHDPVVAARLDTRWKMASGRLSLEVPTWPR</sequence>
<evidence type="ECO:0000256" key="1">
    <source>
        <dbReference type="ARBA" id="ARBA00022741"/>
    </source>
</evidence>
<name>A0A9X3MS79_9ACTN</name>
<dbReference type="AlphaFoldDB" id="A0A9X3MS79"/>
<dbReference type="SMART" id="SM00382">
    <property type="entry name" value="AAA"/>
    <property type="match status" value="1"/>
</dbReference>
<evidence type="ECO:0000313" key="4">
    <source>
        <dbReference type="EMBL" id="MDA0161649.1"/>
    </source>
</evidence>